<feature type="domain" description="Threonine/serine exporter-like N-terminal" evidence="8">
    <location>
        <begin position="534"/>
        <end position="772"/>
    </location>
</feature>
<feature type="compositionally biased region" description="Polar residues" evidence="6">
    <location>
        <begin position="64"/>
        <end position="83"/>
    </location>
</feature>
<feature type="transmembrane region" description="Helical" evidence="7">
    <location>
        <begin position="924"/>
        <end position="946"/>
    </location>
</feature>
<feature type="transmembrane region" description="Helical" evidence="7">
    <location>
        <begin position="812"/>
        <end position="831"/>
    </location>
</feature>
<dbReference type="OrthoDB" id="413008at2759"/>
<feature type="compositionally biased region" description="Basic and acidic residues" evidence="6">
    <location>
        <begin position="357"/>
        <end position="369"/>
    </location>
</feature>
<keyword evidence="11" id="KW-1185">Reference proteome</keyword>
<evidence type="ECO:0000256" key="2">
    <source>
        <dbReference type="ARBA" id="ARBA00022692"/>
    </source>
</evidence>
<feature type="transmembrane region" description="Helical" evidence="7">
    <location>
        <begin position="716"/>
        <end position="740"/>
    </location>
</feature>
<feature type="region of interest" description="Disordered" evidence="6">
    <location>
        <begin position="413"/>
        <end position="505"/>
    </location>
</feature>
<dbReference type="GO" id="GO:0016020">
    <property type="term" value="C:membrane"/>
    <property type="evidence" value="ECO:0007669"/>
    <property type="project" value="UniProtKB-SubCell"/>
</dbReference>
<keyword evidence="4 7" id="KW-0472">Membrane</keyword>
<feature type="transmembrane region" description="Helical" evidence="7">
    <location>
        <begin position="664"/>
        <end position="684"/>
    </location>
</feature>
<feature type="compositionally biased region" description="Basic and acidic residues" evidence="6">
    <location>
        <begin position="48"/>
        <end position="59"/>
    </location>
</feature>
<evidence type="ECO:0000313" key="10">
    <source>
        <dbReference type="EMBL" id="KAJ1913261.1"/>
    </source>
</evidence>
<dbReference type="Proteomes" id="UP001150538">
    <property type="component" value="Unassembled WGS sequence"/>
</dbReference>
<evidence type="ECO:0000256" key="6">
    <source>
        <dbReference type="SAM" id="MobiDB-lite"/>
    </source>
</evidence>
<feature type="non-terminal residue" evidence="10">
    <location>
        <position position="1"/>
    </location>
</feature>
<accession>A0A9W7ZTL5</accession>
<evidence type="ECO:0000259" key="9">
    <source>
        <dbReference type="Pfam" id="PF12821"/>
    </source>
</evidence>
<feature type="transmembrane region" description="Helical" evidence="7">
    <location>
        <begin position="752"/>
        <end position="773"/>
    </location>
</feature>
<evidence type="ECO:0000256" key="5">
    <source>
        <dbReference type="ARBA" id="ARBA00034125"/>
    </source>
</evidence>
<organism evidence="10 11">
    <name type="scientific">Mycoemilia scoparia</name>
    <dbReference type="NCBI Taxonomy" id="417184"/>
    <lineage>
        <taxon>Eukaryota</taxon>
        <taxon>Fungi</taxon>
        <taxon>Fungi incertae sedis</taxon>
        <taxon>Zoopagomycota</taxon>
        <taxon>Kickxellomycotina</taxon>
        <taxon>Kickxellomycetes</taxon>
        <taxon>Kickxellales</taxon>
        <taxon>Kickxellaceae</taxon>
        <taxon>Mycoemilia</taxon>
    </lineage>
</organism>
<feature type="region of interest" description="Disordered" evidence="6">
    <location>
        <begin position="297"/>
        <end position="337"/>
    </location>
</feature>
<keyword evidence="2 7" id="KW-0812">Transmembrane</keyword>
<dbReference type="PANTHER" id="PTHR31082:SF4">
    <property type="entry name" value="PHEROMONE-REGULATED MEMBRANE PROTEIN 10"/>
    <property type="match status" value="1"/>
</dbReference>
<feature type="region of interest" description="Disordered" evidence="6">
    <location>
        <begin position="206"/>
        <end position="244"/>
    </location>
</feature>
<gene>
    <name evidence="10" type="primary">PRM10_2</name>
    <name evidence="10" type="ORF">H4219_005280</name>
</gene>
<reference evidence="10" key="1">
    <citation type="submission" date="2022-07" db="EMBL/GenBank/DDBJ databases">
        <title>Phylogenomic reconstructions and comparative analyses of Kickxellomycotina fungi.</title>
        <authorList>
            <person name="Reynolds N.K."/>
            <person name="Stajich J.E."/>
            <person name="Barry K."/>
            <person name="Grigoriev I.V."/>
            <person name="Crous P."/>
            <person name="Smith M.E."/>
        </authorList>
    </citation>
    <scope>NUCLEOTIDE SEQUENCE</scope>
    <source>
        <strain evidence="10">NBRC 100468</strain>
    </source>
</reference>
<dbReference type="InterPro" id="IPR024528">
    <property type="entry name" value="ThrE_2"/>
</dbReference>
<evidence type="ECO:0000256" key="3">
    <source>
        <dbReference type="ARBA" id="ARBA00022989"/>
    </source>
</evidence>
<keyword evidence="3 7" id="KW-1133">Transmembrane helix</keyword>
<dbReference type="InterPro" id="IPR051361">
    <property type="entry name" value="ThrE/Ser_Exporter"/>
</dbReference>
<dbReference type="GO" id="GO:0022857">
    <property type="term" value="F:transmembrane transporter activity"/>
    <property type="evidence" value="ECO:0007669"/>
    <property type="project" value="InterPro"/>
</dbReference>
<evidence type="ECO:0000259" key="8">
    <source>
        <dbReference type="Pfam" id="PF06738"/>
    </source>
</evidence>
<feature type="compositionally biased region" description="Basic and acidic residues" evidence="6">
    <location>
        <begin position="19"/>
        <end position="30"/>
    </location>
</feature>
<dbReference type="PANTHER" id="PTHR31082">
    <property type="entry name" value="PHEROMONE-REGULATED MEMBRANE PROTEIN 10"/>
    <property type="match status" value="1"/>
</dbReference>
<feature type="transmembrane region" description="Helical" evidence="7">
    <location>
        <begin position="838"/>
        <end position="855"/>
    </location>
</feature>
<comment type="caution">
    <text evidence="10">The sequence shown here is derived from an EMBL/GenBank/DDBJ whole genome shotgun (WGS) entry which is preliminary data.</text>
</comment>
<feature type="compositionally biased region" description="Low complexity" evidence="6">
    <location>
        <begin position="464"/>
        <end position="496"/>
    </location>
</feature>
<feature type="region of interest" description="Disordered" evidence="6">
    <location>
        <begin position="357"/>
        <end position="398"/>
    </location>
</feature>
<sequence>IMGLDNNNSNSDGSGGISRSDKKVNRKEPSENEYADDGDGDESSTDALEMKITESRQKLIPDSQKYQDSNNESHQWSGSESSAQQPDHGQQQDQQQLELKETIKRKVVQFQDKLATTSVNSINPLFNPEQPEHIIKHQAEGGVYSTAIEDAKAISRAAAMLTKDPSASSAALLYGDHHNYHPGKVGGGDMGGIQSLPFAARLHKGGFKGGDGDKSKNSLSDAGWVDMEKGSGGGGGVNDDLNEKSGIQIHGSQAENENKSQDPALHKYAAGSGMKRPGLLAHYLRLGQLSRRINSHNNRTAKHSSSDSNSRQRATTTTTARTKKSKHSPGDGSSGLFSAKSSLLSFSKLSKSEINISDKIKPRKSRENPRTSTINSAGANNSGGVVGSGPETATTPKPFKRLTDVLPYVSSARNLSRLGGGGNSRDRPTTSGMATPSTSTAFGTPLISMGGGRSSSLKNLNPIAATAPTTPLAGAQPTTTPTTTGEGAGPGTAAAAVDGSGGEKEQNPFFESVAIAAEQEMIEDAIRLLLVHQRFIVLLAKASMMYGSPLHHMEANLSRMSEFLNLETSFTALPGMIIISFDDLVTHTSETKIIRCPNGWDLHRLHLTNRLFTNVVHGRIPISQAIEDLEGIISAPPIYPWYLQILNWGFASWSVCLLAFNGSWLDSAVSFILGVAMGVLGLGATTKLSGYANFFEVSCSIISGFIATALQKWVCYGAITLSGTVVILPGLLMTTGVIELASRHMVAGTVRLFYALLLAFIIAFGLFLGNQFYVNIFERNMVGSGGNSSGGGGLSQSHDVASIQIQNCQGLSLWWTFFTLPAAITSISILMNIHWRHVPSVNILAGAMYAIFWLFNTQLNMPELAVTIASFVLGVLANIWCKWTQETAYMVLLPGEMILVPGSVGVRGLSMMFAKETSEGSELALKMIVTSLSIMTGLFASSFVVYPRGRKHSALLTV</sequence>
<feature type="compositionally biased region" description="Polar residues" evidence="6">
    <location>
        <begin position="429"/>
        <end position="442"/>
    </location>
</feature>
<feature type="transmembrane region" description="Helical" evidence="7">
    <location>
        <begin position="861"/>
        <end position="880"/>
    </location>
</feature>
<dbReference type="EMBL" id="JANBPU010000275">
    <property type="protein sequence ID" value="KAJ1913261.1"/>
    <property type="molecule type" value="Genomic_DNA"/>
</dbReference>
<feature type="compositionally biased region" description="Low complexity" evidence="6">
    <location>
        <begin position="1"/>
        <end position="12"/>
    </location>
</feature>
<dbReference type="Pfam" id="PF12821">
    <property type="entry name" value="ThrE_2"/>
    <property type="match status" value="1"/>
</dbReference>
<protein>
    <submittedName>
        <fullName evidence="10">Pheromone-regulated protein prm10</fullName>
    </submittedName>
</protein>
<feature type="transmembrane region" description="Helical" evidence="7">
    <location>
        <begin position="887"/>
        <end position="904"/>
    </location>
</feature>
<name>A0A9W7ZTL5_9FUNG</name>
<evidence type="ECO:0000313" key="11">
    <source>
        <dbReference type="Proteomes" id="UP001150538"/>
    </source>
</evidence>
<evidence type="ECO:0000256" key="1">
    <source>
        <dbReference type="ARBA" id="ARBA00004141"/>
    </source>
</evidence>
<feature type="domain" description="Threonine/Serine exporter ThrE" evidence="9">
    <location>
        <begin position="823"/>
        <end position="944"/>
    </location>
</feature>
<feature type="compositionally biased region" description="Acidic residues" evidence="6">
    <location>
        <begin position="31"/>
        <end position="44"/>
    </location>
</feature>
<comment type="subcellular location">
    <subcellularLocation>
        <location evidence="1">Membrane</location>
        <topology evidence="1">Multi-pass membrane protein</topology>
    </subcellularLocation>
</comment>
<feature type="region of interest" description="Disordered" evidence="6">
    <location>
        <begin position="1"/>
        <end position="96"/>
    </location>
</feature>
<dbReference type="AlphaFoldDB" id="A0A9W7ZTL5"/>
<proteinExistence type="inferred from homology"/>
<evidence type="ECO:0000256" key="7">
    <source>
        <dbReference type="SAM" id="Phobius"/>
    </source>
</evidence>
<evidence type="ECO:0000256" key="4">
    <source>
        <dbReference type="ARBA" id="ARBA00023136"/>
    </source>
</evidence>
<dbReference type="InterPro" id="IPR010619">
    <property type="entry name" value="ThrE-like_N"/>
</dbReference>
<feature type="compositionally biased region" description="Low complexity" evidence="6">
    <location>
        <begin position="84"/>
        <end position="96"/>
    </location>
</feature>
<comment type="similarity">
    <text evidence="5">Belongs to the ThrE exporter (TC 2.A.79) family.</text>
</comment>
<dbReference type="Pfam" id="PF06738">
    <property type="entry name" value="ThrE"/>
    <property type="match status" value="1"/>
</dbReference>